<protein>
    <submittedName>
        <fullName evidence="2">Uncharacterized protein</fullName>
    </submittedName>
</protein>
<accession>A0A077QRT3</accession>
<evidence type="ECO:0000313" key="2">
    <source>
        <dbReference type="EMBL" id="CDI52225.1"/>
    </source>
</evidence>
<feature type="region of interest" description="Disordered" evidence="1">
    <location>
        <begin position="35"/>
        <end position="76"/>
    </location>
</feature>
<feature type="compositionally biased region" description="Low complexity" evidence="1">
    <location>
        <begin position="130"/>
        <end position="141"/>
    </location>
</feature>
<feature type="region of interest" description="Disordered" evidence="1">
    <location>
        <begin position="173"/>
        <end position="292"/>
    </location>
</feature>
<feature type="compositionally biased region" description="Polar residues" evidence="1">
    <location>
        <begin position="247"/>
        <end position="276"/>
    </location>
</feature>
<feature type="region of interest" description="Disordered" evidence="1">
    <location>
        <begin position="104"/>
        <end position="141"/>
    </location>
</feature>
<dbReference type="EMBL" id="HG529533">
    <property type="protein sequence ID" value="CDI52225.1"/>
    <property type="molecule type" value="Genomic_DNA"/>
</dbReference>
<organism evidence="2">
    <name type="scientific">Melanopsichium pennsylvanicum 4</name>
    <dbReference type="NCBI Taxonomy" id="1398559"/>
    <lineage>
        <taxon>Eukaryota</taxon>
        <taxon>Fungi</taxon>
        <taxon>Dikarya</taxon>
        <taxon>Basidiomycota</taxon>
        <taxon>Ustilaginomycotina</taxon>
        <taxon>Ustilaginomycetes</taxon>
        <taxon>Ustilaginales</taxon>
        <taxon>Ustilaginaceae</taxon>
        <taxon>Melanopsichium</taxon>
    </lineage>
</organism>
<reference evidence="2" key="1">
    <citation type="journal article" date="2014" name="Genome Biol. Evol.">
        <title>Gene Loss Rather Than Gene Gain Is Associated with a Host Jump from Monocots to Dicots in the Smut Fungus Melanopsichium pennsylvanicum.</title>
        <authorList>
            <person name="Sharma R."/>
            <person name="Mishra B."/>
            <person name="Runge F."/>
            <person name="Thines M."/>
        </authorList>
    </citation>
    <scope>NUCLEOTIDE SEQUENCE</scope>
    <source>
        <strain evidence="2">4</strain>
    </source>
</reference>
<proteinExistence type="predicted"/>
<name>A0A077QRT3_9BASI</name>
<dbReference type="AlphaFoldDB" id="A0A077QRT3"/>
<sequence>MALNMDDLIGSMQHGFHAGDRGNDLNEIRESLKVSLGPQHPSNQPPTAGPSNPSHHYNLRSRSQHHPSAYQQGGSSSLDADVAMLSSSLSTTIYTQHNFSSQGPQQCFGGGGGGQSSNFFGASGGGPGSWGSQSSGSSSNFGIATGSNWGFAPAPANTPQQTPVETSALARQLQAELERQNAASSCSTSPPQYASQTSQNAPPLSSTQNSNGPQSTTPPLHTRTSSGGMQSSHGGNGDQPRSYVNGFATTADATVTREASSTPTAMNRFSASPQLRNNNYNNNLYGQAGLGQ</sequence>
<feature type="compositionally biased region" description="Polar residues" evidence="1">
    <location>
        <begin position="181"/>
        <end position="233"/>
    </location>
</feature>
<evidence type="ECO:0000256" key="1">
    <source>
        <dbReference type="SAM" id="MobiDB-lite"/>
    </source>
</evidence>